<accession>W4VQU4</accession>
<comment type="caution">
    <text evidence="1">The sequence shown here is derived from an EMBL/GenBank/DDBJ whole genome shotgun (WGS) entry which is preliminary data.</text>
</comment>
<keyword evidence="2" id="KW-1185">Reference proteome</keyword>
<gene>
    <name evidence="1" type="ORF">JCM21714_4493</name>
</gene>
<evidence type="ECO:0000313" key="2">
    <source>
        <dbReference type="Proteomes" id="UP000019102"/>
    </source>
</evidence>
<reference evidence="1 2" key="1">
    <citation type="journal article" date="2014" name="Genome Announc.">
        <title>Draft Genome Sequence of the Boron-Tolerant and Moderately Halotolerant Bacterium Gracilibacillus boraciitolerans JCM 21714T.</title>
        <authorList>
            <person name="Ahmed I."/>
            <person name="Oshima K."/>
            <person name="Suda W."/>
            <person name="Kitamura K."/>
            <person name="Iida T."/>
            <person name="Ohmori Y."/>
            <person name="Fujiwara T."/>
            <person name="Hattori M."/>
            <person name="Ohkuma M."/>
        </authorList>
    </citation>
    <scope>NUCLEOTIDE SEQUENCE [LARGE SCALE GENOMIC DNA]</scope>
    <source>
        <strain evidence="1 2">JCM 21714</strain>
    </source>
</reference>
<dbReference type="AlphaFoldDB" id="W4VQU4"/>
<dbReference type="RefSeq" id="WP_369403643.1">
    <property type="nucleotide sequence ID" value="NZ_BAVS01000047.1"/>
</dbReference>
<name>W4VQU4_9BACI</name>
<sequence>MNKYLYDLFDICLNAGKEIMDIYNQDFDVEFKVDDSPVDRSR</sequence>
<dbReference type="EMBL" id="BAVS01000047">
    <property type="protein sequence ID" value="GAE95274.1"/>
    <property type="molecule type" value="Genomic_DNA"/>
</dbReference>
<protein>
    <submittedName>
        <fullName evidence="1">3'(2'),5'-bisphosphate nucleotidase</fullName>
    </submittedName>
</protein>
<dbReference type="STRING" id="1298598.JCM21714_4493"/>
<evidence type="ECO:0000313" key="1">
    <source>
        <dbReference type="EMBL" id="GAE95274.1"/>
    </source>
</evidence>
<dbReference type="Proteomes" id="UP000019102">
    <property type="component" value="Unassembled WGS sequence"/>
</dbReference>
<proteinExistence type="predicted"/>
<organism evidence="1 2">
    <name type="scientific">Gracilibacillus boraciitolerans JCM 21714</name>
    <dbReference type="NCBI Taxonomy" id="1298598"/>
    <lineage>
        <taxon>Bacteria</taxon>
        <taxon>Bacillati</taxon>
        <taxon>Bacillota</taxon>
        <taxon>Bacilli</taxon>
        <taxon>Bacillales</taxon>
        <taxon>Bacillaceae</taxon>
        <taxon>Gracilibacillus</taxon>
    </lineage>
</organism>